<evidence type="ECO:0000256" key="14">
    <source>
        <dbReference type="PROSITE-ProRule" id="PRU10141"/>
    </source>
</evidence>
<evidence type="ECO:0000256" key="12">
    <source>
        <dbReference type="ARBA" id="ARBA00022989"/>
    </source>
</evidence>
<dbReference type="Gene3D" id="2.60.120.200">
    <property type="match status" value="1"/>
</dbReference>
<dbReference type="PROSITE" id="PS00308">
    <property type="entry name" value="LECTIN_LEGUME_ALPHA"/>
    <property type="match status" value="1"/>
</dbReference>
<dbReference type="InterPro" id="IPR000719">
    <property type="entry name" value="Prot_kinase_dom"/>
</dbReference>
<evidence type="ECO:0000256" key="15">
    <source>
        <dbReference type="SAM" id="MobiDB-lite"/>
    </source>
</evidence>
<evidence type="ECO:0000256" key="16">
    <source>
        <dbReference type="SAM" id="Phobius"/>
    </source>
</evidence>
<evidence type="ECO:0000256" key="5">
    <source>
        <dbReference type="ARBA" id="ARBA00022679"/>
    </source>
</evidence>
<dbReference type="Proteomes" id="UP001341281">
    <property type="component" value="Chromosome 01"/>
</dbReference>
<dbReference type="Pfam" id="PF07714">
    <property type="entry name" value="PK_Tyr_Ser-Thr"/>
    <property type="match status" value="1"/>
</dbReference>
<keyword evidence="9 14" id="KW-0547">Nucleotide-binding</keyword>
<dbReference type="GO" id="GO:0005524">
    <property type="term" value="F:ATP binding"/>
    <property type="evidence" value="ECO:0007669"/>
    <property type="project" value="UniProtKB-UniRule"/>
</dbReference>
<keyword evidence="8" id="KW-0430">Lectin</keyword>
<gene>
    <name evidence="18" type="ORF">U9M48_000869</name>
</gene>
<feature type="transmembrane region" description="Helical" evidence="16">
    <location>
        <begin position="12"/>
        <end position="31"/>
    </location>
</feature>
<keyword evidence="11 14" id="KW-0067">ATP-binding</keyword>
<dbReference type="InterPro" id="IPR017441">
    <property type="entry name" value="Protein_kinase_ATP_BS"/>
</dbReference>
<feature type="transmembrane region" description="Helical" evidence="16">
    <location>
        <begin position="286"/>
        <end position="309"/>
    </location>
</feature>
<evidence type="ECO:0000256" key="6">
    <source>
        <dbReference type="ARBA" id="ARBA00022692"/>
    </source>
</evidence>
<dbReference type="Gene3D" id="1.10.510.10">
    <property type="entry name" value="Transferase(Phosphotransferase) domain 1"/>
    <property type="match status" value="1"/>
</dbReference>
<dbReference type="GO" id="GO:0004672">
    <property type="term" value="F:protein kinase activity"/>
    <property type="evidence" value="ECO:0007669"/>
    <property type="project" value="InterPro"/>
</dbReference>
<dbReference type="InterPro" id="IPR013320">
    <property type="entry name" value="ConA-like_dom_sf"/>
</dbReference>
<dbReference type="PROSITE" id="PS50011">
    <property type="entry name" value="PROTEIN_KINASE_DOM"/>
    <property type="match status" value="1"/>
</dbReference>
<dbReference type="GO" id="GO:0030246">
    <property type="term" value="F:carbohydrate binding"/>
    <property type="evidence" value="ECO:0007669"/>
    <property type="project" value="UniProtKB-KW"/>
</dbReference>
<dbReference type="Pfam" id="PF00139">
    <property type="entry name" value="Lectin_legB"/>
    <property type="match status" value="1"/>
</dbReference>
<proteinExistence type="inferred from homology"/>
<evidence type="ECO:0000256" key="9">
    <source>
        <dbReference type="ARBA" id="ARBA00022741"/>
    </source>
</evidence>
<feature type="binding site" evidence="14">
    <location>
        <position position="395"/>
    </location>
    <ligand>
        <name>ATP</name>
        <dbReference type="ChEBI" id="CHEBI:30616"/>
    </ligand>
</feature>
<evidence type="ECO:0000313" key="18">
    <source>
        <dbReference type="EMBL" id="WVZ49520.1"/>
    </source>
</evidence>
<dbReference type="FunFam" id="3.30.200.20:FF:000168">
    <property type="entry name" value="L-type lectin-domain containing receptor kinase IX.1"/>
    <property type="match status" value="1"/>
</dbReference>
<dbReference type="InterPro" id="IPR001220">
    <property type="entry name" value="Legume_lectin_dom"/>
</dbReference>
<dbReference type="EMBL" id="CP144745">
    <property type="protein sequence ID" value="WVZ49520.1"/>
    <property type="molecule type" value="Genomic_DNA"/>
</dbReference>
<reference evidence="18 19" key="1">
    <citation type="submission" date="2024-02" db="EMBL/GenBank/DDBJ databases">
        <title>High-quality chromosome-scale genome assembly of Pensacola bahiagrass (Paspalum notatum Flugge var. saurae).</title>
        <authorList>
            <person name="Vega J.M."/>
            <person name="Podio M."/>
            <person name="Orjuela J."/>
            <person name="Siena L.A."/>
            <person name="Pessino S.C."/>
            <person name="Combes M.C."/>
            <person name="Mariac C."/>
            <person name="Albertini E."/>
            <person name="Pupilli F."/>
            <person name="Ortiz J.P.A."/>
            <person name="Leblanc O."/>
        </authorList>
    </citation>
    <scope>NUCLEOTIDE SEQUENCE [LARGE SCALE GENOMIC DNA]</scope>
    <source>
        <strain evidence="18">R1</strain>
        <tissue evidence="18">Leaf</tissue>
    </source>
</reference>
<name>A0AAQ3PHE0_PASNO</name>
<dbReference type="CDD" id="cd14066">
    <property type="entry name" value="STKc_IRAK"/>
    <property type="match status" value="1"/>
</dbReference>
<feature type="domain" description="Protein kinase" evidence="17">
    <location>
        <begin position="364"/>
        <end position="649"/>
    </location>
</feature>
<evidence type="ECO:0000256" key="11">
    <source>
        <dbReference type="ARBA" id="ARBA00022840"/>
    </source>
</evidence>
<dbReference type="InterPro" id="IPR011009">
    <property type="entry name" value="Kinase-like_dom_sf"/>
</dbReference>
<dbReference type="FunFam" id="1.10.510.10:FF:000522">
    <property type="entry name" value="L-type lectin-domain containing receptor kinase IX.1"/>
    <property type="match status" value="1"/>
</dbReference>
<feature type="compositionally biased region" description="Low complexity" evidence="15">
    <location>
        <begin position="677"/>
        <end position="701"/>
    </location>
</feature>
<keyword evidence="10" id="KW-0418">Kinase</keyword>
<comment type="subcellular location">
    <subcellularLocation>
        <location evidence="1">Membrane</location>
        <topology evidence="1">Single-pass type I membrane protein</topology>
    </subcellularLocation>
</comment>
<dbReference type="SUPFAM" id="SSF56112">
    <property type="entry name" value="Protein kinase-like (PK-like)"/>
    <property type="match status" value="1"/>
</dbReference>
<dbReference type="SMART" id="SM00220">
    <property type="entry name" value="S_TKc"/>
    <property type="match status" value="1"/>
</dbReference>
<dbReference type="SUPFAM" id="SSF49899">
    <property type="entry name" value="Concanavalin A-like lectins/glucanases"/>
    <property type="match status" value="1"/>
</dbReference>
<evidence type="ECO:0000256" key="10">
    <source>
        <dbReference type="ARBA" id="ARBA00022777"/>
    </source>
</evidence>
<dbReference type="InterPro" id="IPR000985">
    <property type="entry name" value="Lectin_LegA_CS"/>
</dbReference>
<dbReference type="GO" id="GO:0016020">
    <property type="term" value="C:membrane"/>
    <property type="evidence" value="ECO:0007669"/>
    <property type="project" value="UniProtKB-SubCell"/>
</dbReference>
<keyword evidence="4" id="KW-0723">Serine/threonine-protein kinase</keyword>
<feature type="region of interest" description="Disordered" evidence="15">
    <location>
        <begin position="676"/>
        <end position="708"/>
    </location>
</feature>
<organism evidence="18 19">
    <name type="scientific">Paspalum notatum var. saurae</name>
    <dbReference type="NCBI Taxonomy" id="547442"/>
    <lineage>
        <taxon>Eukaryota</taxon>
        <taxon>Viridiplantae</taxon>
        <taxon>Streptophyta</taxon>
        <taxon>Embryophyta</taxon>
        <taxon>Tracheophyta</taxon>
        <taxon>Spermatophyta</taxon>
        <taxon>Magnoliopsida</taxon>
        <taxon>Liliopsida</taxon>
        <taxon>Poales</taxon>
        <taxon>Poaceae</taxon>
        <taxon>PACMAD clade</taxon>
        <taxon>Panicoideae</taxon>
        <taxon>Andropogonodae</taxon>
        <taxon>Paspaleae</taxon>
        <taxon>Paspalinae</taxon>
        <taxon>Paspalum</taxon>
    </lineage>
</organism>
<dbReference type="AlphaFoldDB" id="A0AAQ3PHE0"/>
<dbReference type="PROSITE" id="PS00108">
    <property type="entry name" value="PROTEIN_KINASE_ST"/>
    <property type="match status" value="1"/>
</dbReference>
<evidence type="ECO:0000256" key="8">
    <source>
        <dbReference type="ARBA" id="ARBA00022734"/>
    </source>
</evidence>
<keyword evidence="13 16" id="KW-0472">Membrane</keyword>
<evidence type="ECO:0000256" key="13">
    <source>
        <dbReference type="ARBA" id="ARBA00023136"/>
    </source>
</evidence>
<comment type="similarity">
    <text evidence="3">In the C-terminal section; belongs to the protein kinase superfamily. Ser/Thr protein kinase family.</text>
</comment>
<dbReference type="CDD" id="cd06899">
    <property type="entry name" value="lectin_legume_LecRK_Arcelin_ConA"/>
    <property type="match status" value="1"/>
</dbReference>
<sequence>MAAVRVSSRPSFLVLSSCLYYCFLMSAAIHFRCASSLSFNLSFTTPQSPADVNRLIIRQGDAAAADLNLTSGPLELTPNRRDQTGRAMYAQPVPLWDAATGEMASFNTTFDFRIIPKSLSEIASGMAFFLGHVGSDIPNNSYGGTLGLFPAWANGTGDGTIIAVEFDICKDGQITDINDNHVGIDVNSLNSTASTNTSSLTRSLTSGYKMVATVRYVNVTKFLAVELNINGTSYYVNATVDLRRYLPEYVAVGFSAATGNAGERYQILSWSFASTLEPKQKHRQSLLTYVLAPLLFLLACAALLAFLVWQKRRRRRRSGGIPMASSDSDYEQQDDDRAMLERGVAASGPRRYKYRELAAATNNFAEDEKLGRGGFGSVYRGKLAVSGAERPVAIKMLSSESSEQGRKEFEAEVRIISRLKHRNLVQLLGWCDSRRNGLLLVYELVAKGSLDRHLHSSDSESFLTWPERYQIILGLGSALRYLHQEWEQCVVHGDIKPSNIMLDESLSTKLGDFGLARLGDHGSRWHTTRAVMGTAGYIDPEFVNTHHHSTYSDVYGFGVVLLEIVTGRCPVILLKGGAHFILVKWMWGLYGRNAILDAADERLRAGNEDDDRCMERVLVVGLWCAHPDQSERPSIEQAMHVLQSEDTRLPELTPQMYRTVPEFAVTGRAIGALSVQGSSSTTTTTGGHSKVSSESASSALLRDSKELA</sequence>
<keyword evidence="12 16" id="KW-1133">Transmembrane helix</keyword>
<keyword evidence="19" id="KW-1185">Reference proteome</keyword>
<comment type="similarity">
    <text evidence="2">In the N-terminal section; belongs to the leguminous lectin family.</text>
</comment>
<evidence type="ECO:0000313" key="19">
    <source>
        <dbReference type="Proteomes" id="UP001341281"/>
    </source>
</evidence>
<dbReference type="PANTHER" id="PTHR27007">
    <property type="match status" value="1"/>
</dbReference>
<evidence type="ECO:0000256" key="2">
    <source>
        <dbReference type="ARBA" id="ARBA00008536"/>
    </source>
</evidence>
<dbReference type="PROSITE" id="PS00107">
    <property type="entry name" value="PROTEIN_KINASE_ATP"/>
    <property type="match status" value="1"/>
</dbReference>
<dbReference type="InterPro" id="IPR008271">
    <property type="entry name" value="Ser/Thr_kinase_AS"/>
</dbReference>
<evidence type="ECO:0000256" key="4">
    <source>
        <dbReference type="ARBA" id="ARBA00022527"/>
    </source>
</evidence>
<evidence type="ECO:0000256" key="7">
    <source>
        <dbReference type="ARBA" id="ARBA00022729"/>
    </source>
</evidence>
<accession>A0AAQ3PHE0</accession>
<evidence type="ECO:0000256" key="1">
    <source>
        <dbReference type="ARBA" id="ARBA00004479"/>
    </source>
</evidence>
<keyword evidence="5" id="KW-0808">Transferase</keyword>
<evidence type="ECO:0000259" key="17">
    <source>
        <dbReference type="PROSITE" id="PS50011"/>
    </source>
</evidence>
<keyword evidence="7" id="KW-0732">Signal</keyword>
<dbReference type="InterPro" id="IPR001245">
    <property type="entry name" value="Ser-Thr/Tyr_kinase_cat_dom"/>
</dbReference>
<dbReference type="Gene3D" id="3.30.200.20">
    <property type="entry name" value="Phosphorylase Kinase, domain 1"/>
    <property type="match status" value="1"/>
</dbReference>
<keyword evidence="6 16" id="KW-0812">Transmembrane</keyword>
<dbReference type="InterPro" id="IPR050528">
    <property type="entry name" value="L-type_Lectin-RKs"/>
</dbReference>
<evidence type="ECO:0000256" key="3">
    <source>
        <dbReference type="ARBA" id="ARBA00010217"/>
    </source>
</evidence>
<protein>
    <recommendedName>
        <fullName evidence="17">Protein kinase domain-containing protein</fullName>
    </recommendedName>
</protein>